<evidence type="ECO:0000259" key="5">
    <source>
        <dbReference type="PROSITE" id="PS51078"/>
    </source>
</evidence>
<dbReference type="RefSeq" id="WP_078924670.1">
    <property type="nucleotide sequence ID" value="NZ_FUXB01000001.1"/>
</dbReference>
<sequence>MSIPEKSKEFVTSLERGLSVIQVFDHSKKKLSLSDVAKYTDLSRATARRFLFTLKVLGYVESDGKLFWLSPKVLQLGYSYLASQPIVEIVQPIIEKVSQETGESCSVAVIDGAEIVYIARYMTHHIMSVNLGVGTRLPAFATSMGRVLLSYKSLEEQIQAIGTPPEEKFTPYTQTDQKILLDTLTEVRRQGFSIVNQELELGLRSIAVPIMDQRNQVIAAMNISTQASRTSESALMDNVLPSLLRASRLVQERLPM</sequence>
<reference evidence="7" key="1">
    <citation type="submission" date="2017-02" db="EMBL/GenBank/DDBJ databases">
        <authorList>
            <person name="Varghese N."/>
            <person name="Submissions S."/>
        </authorList>
    </citation>
    <scope>NUCLEOTIDE SEQUENCE [LARGE SCALE GENOMIC DNA]</scope>
    <source>
        <strain evidence="7">DSM 19608</strain>
    </source>
</reference>
<dbReference type="Gene3D" id="3.30.450.40">
    <property type="match status" value="1"/>
</dbReference>
<dbReference type="Pfam" id="PF09339">
    <property type="entry name" value="HTH_IclR"/>
    <property type="match status" value="1"/>
</dbReference>
<keyword evidence="1" id="KW-0805">Transcription regulation</keyword>
<dbReference type="GO" id="GO:0045893">
    <property type="term" value="P:positive regulation of DNA-templated transcription"/>
    <property type="evidence" value="ECO:0007669"/>
    <property type="project" value="InterPro"/>
</dbReference>
<organism evidence="6 7">
    <name type="scientific">Vibrio cincinnatiensis DSM 19608</name>
    <dbReference type="NCBI Taxonomy" id="1123491"/>
    <lineage>
        <taxon>Bacteria</taxon>
        <taxon>Pseudomonadati</taxon>
        <taxon>Pseudomonadota</taxon>
        <taxon>Gammaproteobacteria</taxon>
        <taxon>Vibrionales</taxon>
        <taxon>Vibrionaceae</taxon>
        <taxon>Vibrio</taxon>
    </lineage>
</organism>
<dbReference type="InterPro" id="IPR050707">
    <property type="entry name" value="HTH_MetabolicPath_Reg"/>
</dbReference>
<feature type="domain" description="IclR-ED" evidence="5">
    <location>
        <begin position="72"/>
        <end position="256"/>
    </location>
</feature>
<dbReference type="SMART" id="SM00346">
    <property type="entry name" value="HTH_ICLR"/>
    <property type="match status" value="1"/>
</dbReference>
<proteinExistence type="predicted"/>
<dbReference type="Proteomes" id="UP000190834">
    <property type="component" value="Unassembled WGS sequence"/>
</dbReference>
<dbReference type="Gene3D" id="1.10.10.10">
    <property type="entry name" value="Winged helix-like DNA-binding domain superfamily/Winged helix DNA-binding domain"/>
    <property type="match status" value="1"/>
</dbReference>
<dbReference type="PANTHER" id="PTHR30136">
    <property type="entry name" value="HELIX-TURN-HELIX TRANSCRIPTIONAL REGULATOR, ICLR FAMILY"/>
    <property type="match status" value="1"/>
</dbReference>
<dbReference type="EMBL" id="FUXB01000001">
    <property type="protein sequence ID" value="SJZ43084.1"/>
    <property type="molecule type" value="Genomic_DNA"/>
</dbReference>
<dbReference type="Pfam" id="PF01614">
    <property type="entry name" value="IclR_C"/>
    <property type="match status" value="1"/>
</dbReference>
<dbReference type="PROSITE" id="PS51077">
    <property type="entry name" value="HTH_ICLR"/>
    <property type="match status" value="1"/>
</dbReference>
<protein>
    <submittedName>
        <fullName evidence="6">Transcriptional regulator, IclR family</fullName>
    </submittedName>
</protein>
<dbReference type="GO" id="GO:0046278">
    <property type="term" value="P:3,4-dihydroxybenzoate metabolic process"/>
    <property type="evidence" value="ECO:0007669"/>
    <property type="project" value="InterPro"/>
</dbReference>
<evidence type="ECO:0000256" key="1">
    <source>
        <dbReference type="ARBA" id="ARBA00023015"/>
    </source>
</evidence>
<dbReference type="STRING" id="1123491.SAMN02745782_00266"/>
<dbReference type="SUPFAM" id="SSF46785">
    <property type="entry name" value="Winged helix' DNA-binding domain"/>
    <property type="match status" value="1"/>
</dbReference>
<dbReference type="InterPro" id="IPR014757">
    <property type="entry name" value="Tscrpt_reg_IclR_C"/>
</dbReference>
<dbReference type="InterPro" id="IPR036390">
    <property type="entry name" value="WH_DNA-bd_sf"/>
</dbReference>
<dbReference type="OrthoDB" id="9807558at2"/>
<dbReference type="GeneID" id="70583642"/>
<dbReference type="InterPro" id="IPR029016">
    <property type="entry name" value="GAF-like_dom_sf"/>
</dbReference>
<evidence type="ECO:0000256" key="3">
    <source>
        <dbReference type="ARBA" id="ARBA00023163"/>
    </source>
</evidence>
<dbReference type="PANTHER" id="PTHR30136:SF34">
    <property type="entry name" value="TRANSCRIPTIONAL REGULATOR"/>
    <property type="match status" value="1"/>
</dbReference>
<keyword evidence="3" id="KW-0804">Transcription</keyword>
<dbReference type="InterPro" id="IPR036388">
    <property type="entry name" value="WH-like_DNA-bd_sf"/>
</dbReference>
<evidence type="ECO:0000259" key="4">
    <source>
        <dbReference type="PROSITE" id="PS51077"/>
    </source>
</evidence>
<accession>A0A1T4KL06</accession>
<dbReference type="InterPro" id="IPR005471">
    <property type="entry name" value="Tscrpt_reg_IclR_N"/>
</dbReference>
<dbReference type="AlphaFoldDB" id="A0A1T4KL06"/>
<dbReference type="GO" id="GO:0003677">
    <property type="term" value="F:DNA binding"/>
    <property type="evidence" value="ECO:0007669"/>
    <property type="project" value="UniProtKB-KW"/>
</dbReference>
<evidence type="ECO:0000313" key="6">
    <source>
        <dbReference type="EMBL" id="SJZ43084.1"/>
    </source>
</evidence>
<dbReference type="GO" id="GO:0045892">
    <property type="term" value="P:negative regulation of DNA-templated transcription"/>
    <property type="evidence" value="ECO:0007669"/>
    <property type="project" value="TreeGrafter"/>
</dbReference>
<evidence type="ECO:0000256" key="2">
    <source>
        <dbReference type="ARBA" id="ARBA00023125"/>
    </source>
</evidence>
<name>A0A1T4KL06_VIBCI</name>
<dbReference type="InterPro" id="IPR012794">
    <property type="entry name" value="PcaR_PcaU"/>
</dbReference>
<evidence type="ECO:0000313" key="7">
    <source>
        <dbReference type="Proteomes" id="UP000190834"/>
    </source>
</evidence>
<feature type="domain" description="HTH iclR-type" evidence="4">
    <location>
        <begin position="11"/>
        <end position="71"/>
    </location>
</feature>
<dbReference type="PROSITE" id="PS51078">
    <property type="entry name" value="ICLR_ED"/>
    <property type="match status" value="1"/>
</dbReference>
<dbReference type="NCBIfam" id="TIGR02431">
    <property type="entry name" value="pcaR_pcaU"/>
    <property type="match status" value="1"/>
</dbReference>
<gene>
    <name evidence="6" type="ORF">SAMN02745782_00266</name>
</gene>
<dbReference type="SUPFAM" id="SSF55781">
    <property type="entry name" value="GAF domain-like"/>
    <property type="match status" value="1"/>
</dbReference>
<keyword evidence="7" id="KW-1185">Reference proteome</keyword>
<dbReference type="GO" id="GO:0003700">
    <property type="term" value="F:DNA-binding transcription factor activity"/>
    <property type="evidence" value="ECO:0007669"/>
    <property type="project" value="TreeGrafter"/>
</dbReference>
<keyword evidence="2" id="KW-0238">DNA-binding</keyword>